<evidence type="ECO:0000313" key="1">
    <source>
        <dbReference type="EMBL" id="OGZ94135.1"/>
    </source>
</evidence>
<accession>A0A1G2K425</accession>
<name>A0A1G2K425_9BACT</name>
<dbReference type="AlphaFoldDB" id="A0A1G2K425"/>
<dbReference type="Proteomes" id="UP000177152">
    <property type="component" value="Unassembled WGS sequence"/>
</dbReference>
<proteinExistence type="predicted"/>
<evidence type="ECO:0000313" key="2">
    <source>
        <dbReference type="Proteomes" id="UP000177152"/>
    </source>
</evidence>
<reference evidence="1 2" key="1">
    <citation type="journal article" date="2016" name="Nat. Commun.">
        <title>Thousands of microbial genomes shed light on interconnected biogeochemical processes in an aquifer system.</title>
        <authorList>
            <person name="Anantharaman K."/>
            <person name="Brown C.T."/>
            <person name="Hug L.A."/>
            <person name="Sharon I."/>
            <person name="Castelle C.J."/>
            <person name="Probst A.J."/>
            <person name="Thomas B.C."/>
            <person name="Singh A."/>
            <person name="Wilkins M.J."/>
            <person name="Karaoz U."/>
            <person name="Brodie E.L."/>
            <person name="Williams K.H."/>
            <person name="Hubbard S.S."/>
            <person name="Banfield J.F."/>
        </authorList>
    </citation>
    <scope>NUCLEOTIDE SEQUENCE [LARGE SCALE GENOMIC DNA]</scope>
</reference>
<gene>
    <name evidence="1" type="ORF">A2633_02245</name>
</gene>
<comment type="caution">
    <text evidence="1">The sequence shown here is derived from an EMBL/GenBank/DDBJ whole genome shotgun (WGS) entry which is preliminary data.</text>
</comment>
<dbReference type="EMBL" id="MHQC01000042">
    <property type="protein sequence ID" value="OGZ94135.1"/>
    <property type="molecule type" value="Genomic_DNA"/>
</dbReference>
<protein>
    <submittedName>
        <fullName evidence="1">Uncharacterized protein</fullName>
    </submittedName>
</protein>
<organism evidence="1 2">
    <name type="scientific">Candidatus Sungbacteria bacterium RIFCSPHIGHO2_01_FULL_47_32</name>
    <dbReference type="NCBI Taxonomy" id="1802264"/>
    <lineage>
        <taxon>Bacteria</taxon>
        <taxon>Candidatus Sungiibacteriota</taxon>
    </lineage>
</organism>
<sequence>MKNGAFVFEAGIRRPVISLGPYLRESLSSRHFMDVSLMTEKDATRCKWVGYGIIKGVTNPTESLSVLALSKSLVRGLHADLISGFENVDSGMECYSPNHKKGFGNFVRWVFFADPKKEKDFFGIDFSLSERPTAGVACSLISASRVIKTVLLHGVPPDTECVLLDPTMCEPEYLTSVRSTLGFNTLHHWAEKAERLFKPDGAYCPRCGLETRRKKISFCSRCGCKPELFWK</sequence>